<evidence type="ECO:0000256" key="2">
    <source>
        <dbReference type="ARBA" id="ARBA00022448"/>
    </source>
</evidence>
<evidence type="ECO:0000256" key="7">
    <source>
        <dbReference type="RuleBase" id="RU363032"/>
    </source>
</evidence>
<feature type="transmembrane region" description="Helical" evidence="7">
    <location>
        <begin position="191"/>
        <end position="213"/>
    </location>
</feature>
<feature type="domain" description="ABC transmembrane type-1" evidence="8">
    <location>
        <begin position="72"/>
        <end position="256"/>
    </location>
</feature>
<protein>
    <submittedName>
        <fullName evidence="9">ABC transporter permease</fullName>
    </submittedName>
</protein>
<feature type="transmembrane region" description="Helical" evidence="7">
    <location>
        <begin position="233"/>
        <end position="256"/>
    </location>
</feature>
<keyword evidence="6 7" id="KW-0472">Membrane</keyword>
<keyword evidence="3" id="KW-1003">Cell membrane</keyword>
<dbReference type="PANTHER" id="PTHR30151">
    <property type="entry name" value="ALKANE SULFONATE ABC TRANSPORTER-RELATED, MEMBRANE SUBUNIT"/>
    <property type="match status" value="1"/>
</dbReference>
<evidence type="ECO:0000256" key="5">
    <source>
        <dbReference type="ARBA" id="ARBA00022989"/>
    </source>
</evidence>
<evidence type="ECO:0000313" key="10">
    <source>
        <dbReference type="Proteomes" id="UP000807825"/>
    </source>
</evidence>
<dbReference type="GO" id="GO:0005886">
    <property type="term" value="C:plasma membrane"/>
    <property type="evidence" value="ECO:0007669"/>
    <property type="project" value="UniProtKB-SubCell"/>
</dbReference>
<reference evidence="9" key="1">
    <citation type="submission" date="2020-07" db="EMBL/GenBank/DDBJ databases">
        <title>Huge and variable diversity of episymbiotic CPR bacteria and DPANN archaea in groundwater ecosystems.</title>
        <authorList>
            <person name="He C.Y."/>
            <person name="Keren R."/>
            <person name="Whittaker M."/>
            <person name="Farag I.F."/>
            <person name="Doudna J."/>
            <person name="Cate J.H.D."/>
            <person name="Banfield J.F."/>
        </authorList>
    </citation>
    <scope>NUCLEOTIDE SEQUENCE</scope>
    <source>
        <strain evidence="9">NC_groundwater_1664_Pr3_B-0.1um_52_9</strain>
    </source>
</reference>
<dbReference type="EMBL" id="JACRDE010000136">
    <property type="protein sequence ID" value="MBI5248760.1"/>
    <property type="molecule type" value="Genomic_DNA"/>
</dbReference>
<keyword evidence="2 7" id="KW-0813">Transport</keyword>
<keyword evidence="5 7" id="KW-1133">Transmembrane helix</keyword>
<feature type="transmembrane region" description="Helical" evidence="7">
    <location>
        <begin position="12"/>
        <end position="31"/>
    </location>
</feature>
<dbReference type="AlphaFoldDB" id="A0A9D6Z2H6"/>
<evidence type="ECO:0000256" key="3">
    <source>
        <dbReference type="ARBA" id="ARBA00022475"/>
    </source>
</evidence>
<feature type="transmembrane region" description="Helical" evidence="7">
    <location>
        <begin position="120"/>
        <end position="149"/>
    </location>
</feature>
<evidence type="ECO:0000256" key="1">
    <source>
        <dbReference type="ARBA" id="ARBA00004651"/>
    </source>
</evidence>
<evidence type="ECO:0000256" key="4">
    <source>
        <dbReference type="ARBA" id="ARBA00022692"/>
    </source>
</evidence>
<organism evidence="9 10">
    <name type="scientific">Desulfomonile tiedjei</name>
    <dbReference type="NCBI Taxonomy" id="2358"/>
    <lineage>
        <taxon>Bacteria</taxon>
        <taxon>Pseudomonadati</taxon>
        <taxon>Thermodesulfobacteriota</taxon>
        <taxon>Desulfomonilia</taxon>
        <taxon>Desulfomonilales</taxon>
        <taxon>Desulfomonilaceae</taxon>
        <taxon>Desulfomonile</taxon>
    </lineage>
</organism>
<name>A0A9D6Z2H6_9BACT</name>
<sequence length="267" mass="29689">MHAEPTKLLRLILALLPFAVIVTAYLIASHVRLEANPSDKLTPSVSKMVEAVGEMALTKDKRTGRYLMLADTLSSLRRIVIGLGAAAIVGLFLGMTMGLFPGMNSTLHPVVRFLSIIPPLAILPILFIVFGVGEVGKIVLIFIGSLFVITRDIHEETRQLPREQIVKALTLGASQFQVLWQVVLPQIMPRLLITVRLCLGGAWLFLIASEAIASTDGLGYRIFLVRRYLAMDIIIPYVLWITLIGLLMDTALRLVVNWKYRWYVASQ</sequence>
<dbReference type="Pfam" id="PF00528">
    <property type="entry name" value="BPD_transp_1"/>
    <property type="match status" value="1"/>
</dbReference>
<dbReference type="Gene3D" id="1.10.3720.10">
    <property type="entry name" value="MetI-like"/>
    <property type="match status" value="1"/>
</dbReference>
<comment type="similarity">
    <text evidence="7">Belongs to the binding-protein-dependent transport system permease family.</text>
</comment>
<comment type="caution">
    <text evidence="9">The sequence shown here is derived from an EMBL/GenBank/DDBJ whole genome shotgun (WGS) entry which is preliminary data.</text>
</comment>
<dbReference type="SUPFAM" id="SSF161098">
    <property type="entry name" value="MetI-like"/>
    <property type="match status" value="1"/>
</dbReference>
<dbReference type="InterPro" id="IPR000515">
    <property type="entry name" value="MetI-like"/>
</dbReference>
<accession>A0A9D6Z2H6</accession>
<gene>
    <name evidence="9" type="ORF">HY912_04635</name>
</gene>
<comment type="subcellular location">
    <subcellularLocation>
        <location evidence="1 7">Cell membrane</location>
        <topology evidence="1 7">Multi-pass membrane protein</topology>
    </subcellularLocation>
</comment>
<evidence type="ECO:0000313" key="9">
    <source>
        <dbReference type="EMBL" id="MBI5248760.1"/>
    </source>
</evidence>
<dbReference type="Proteomes" id="UP000807825">
    <property type="component" value="Unassembled WGS sequence"/>
</dbReference>
<dbReference type="GO" id="GO:0055085">
    <property type="term" value="P:transmembrane transport"/>
    <property type="evidence" value="ECO:0007669"/>
    <property type="project" value="InterPro"/>
</dbReference>
<evidence type="ECO:0000259" key="8">
    <source>
        <dbReference type="PROSITE" id="PS50928"/>
    </source>
</evidence>
<dbReference type="PANTHER" id="PTHR30151:SF0">
    <property type="entry name" value="ABC TRANSPORTER PERMEASE PROTEIN MJ0413-RELATED"/>
    <property type="match status" value="1"/>
</dbReference>
<keyword evidence="4 7" id="KW-0812">Transmembrane</keyword>
<evidence type="ECO:0000256" key="6">
    <source>
        <dbReference type="ARBA" id="ARBA00023136"/>
    </source>
</evidence>
<dbReference type="CDD" id="cd06261">
    <property type="entry name" value="TM_PBP2"/>
    <property type="match status" value="1"/>
</dbReference>
<dbReference type="InterPro" id="IPR035906">
    <property type="entry name" value="MetI-like_sf"/>
</dbReference>
<proteinExistence type="inferred from homology"/>
<feature type="transmembrane region" description="Helical" evidence="7">
    <location>
        <begin position="79"/>
        <end position="100"/>
    </location>
</feature>
<dbReference type="PROSITE" id="PS50928">
    <property type="entry name" value="ABC_TM1"/>
    <property type="match status" value="1"/>
</dbReference>